<sequence length="375" mass="41618">MADQNLLDKVHDLSDLELAILICLVAQEHCIIDTDQDSIDELIQELELIAGNAFGLSHATVDLSEQTSLDDFAQAILSIEDKPTRSNSPARARQDSLLYTPPFQPTSRSPLSASFSDSHAIPSIILAKNLDQASKQIQIQALELMRIKRIYTRTSMHSAPKQFLFIAVLADANGPRLAKHLNDYMFISHFHNPEDGFPNLEDLYDDRNSISSVVKKSLTAHPNAPPRISAADIDTLSKLSEHATFAVEVKQYQLNMICFLRLHRAVASGITAAATKHFDTLAKFVTIKSNILEQSHLTDSRCLAPLHGLSYTTPSLIALAARRIYRHRINVVTPENERSMQWGSDIRAVEAVLQGIEPDDIIEDVINKSGLEALL</sequence>
<dbReference type="AlphaFoldDB" id="A0A0C3HPK8"/>
<dbReference type="InterPro" id="IPR052041">
    <property type="entry name" value="Nucleic_acid_metab_PIN/TRAM"/>
</dbReference>
<dbReference type="OrthoDB" id="5582146at2759"/>
<dbReference type="PANTHER" id="PTHR11603">
    <property type="entry name" value="AAA FAMILY ATPASE"/>
    <property type="match status" value="1"/>
</dbReference>
<dbReference type="HOGENOM" id="CLU_034390_0_0_1"/>
<protein>
    <recommendedName>
        <fullName evidence="3">Magnesium chelatase</fullName>
    </recommendedName>
</protein>
<gene>
    <name evidence="1" type="ORF">OIDMADRAFT_26839</name>
</gene>
<organism evidence="1 2">
    <name type="scientific">Oidiodendron maius (strain Zn)</name>
    <dbReference type="NCBI Taxonomy" id="913774"/>
    <lineage>
        <taxon>Eukaryota</taxon>
        <taxon>Fungi</taxon>
        <taxon>Dikarya</taxon>
        <taxon>Ascomycota</taxon>
        <taxon>Pezizomycotina</taxon>
        <taxon>Leotiomycetes</taxon>
        <taxon>Leotiomycetes incertae sedis</taxon>
        <taxon>Myxotrichaceae</taxon>
        <taxon>Oidiodendron</taxon>
    </lineage>
</organism>
<accession>A0A0C3HPK8</accession>
<dbReference type="Proteomes" id="UP000054321">
    <property type="component" value="Unassembled WGS sequence"/>
</dbReference>
<name>A0A0C3HPK8_OIDMZ</name>
<evidence type="ECO:0000313" key="1">
    <source>
        <dbReference type="EMBL" id="KIN04227.1"/>
    </source>
</evidence>
<evidence type="ECO:0000313" key="2">
    <source>
        <dbReference type="Proteomes" id="UP000054321"/>
    </source>
</evidence>
<dbReference type="PANTHER" id="PTHR11603:SF132">
    <property type="entry name" value="C2H2-TYPE DOMAIN-CONTAINING PROTEIN"/>
    <property type="match status" value="1"/>
</dbReference>
<keyword evidence="2" id="KW-1185">Reference proteome</keyword>
<reference evidence="2" key="2">
    <citation type="submission" date="2015-01" db="EMBL/GenBank/DDBJ databases">
        <title>Evolutionary Origins and Diversification of the Mycorrhizal Mutualists.</title>
        <authorList>
            <consortium name="DOE Joint Genome Institute"/>
            <consortium name="Mycorrhizal Genomics Consortium"/>
            <person name="Kohler A."/>
            <person name="Kuo A."/>
            <person name="Nagy L.G."/>
            <person name="Floudas D."/>
            <person name="Copeland A."/>
            <person name="Barry K.W."/>
            <person name="Cichocki N."/>
            <person name="Veneault-Fourrey C."/>
            <person name="LaButti K."/>
            <person name="Lindquist E.A."/>
            <person name="Lipzen A."/>
            <person name="Lundell T."/>
            <person name="Morin E."/>
            <person name="Murat C."/>
            <person name="Riley R."/>
            <person name="Ohm R."/>
            <person name="Sun H."/>
            <person name="Tunlid A."/>
            <person name="Henrissat B."/>
            <person name="Grigoriev I.V."/>
            <person name="Hibbett D.S."/>
            <person name="Martin F."/>
        </authorList>
    </citation>
    <scope>NUCLEOTIDE SEQUENCE [LARGE SCALE GENOMIC DNA]</scope>
    <source>
        <strain evidence="2">Zn</strain>
    </source>
</reference>
<proteinExistence type="predicted"/>
<dbReference type="EMBL" id="KN832873">
    <property type="protein sequence ID" value="KIN04227.1"/>
    <property type="molecule type" value="Genomic_DNA"/>
</dbReference>
<evidence type="ECO:0008006" key="3">
    <source>
        <dbReference type="Google" id="ProtNLM"/>
    </source>
</evidence>
<dbReference type="InParanoid" id="A0A0C3HPK8"/>
<reference evidence="1 2" key="1">
    <citation type="submission" date="2014-04" db="EMBL/GenBank/DDBJ databases">
        <authorList>
            <consortium name="DOE Joint Genome Institute"/>
            <person name="Kuo A."/>
            <person name="Martino E."/>
            <person name="Perotto S."/>
            <person name="Kohler A."/>
            <person name="Nagy L.G."/>
            <person name="Floudas D."/>
            <person name="Copeland A."/>
            <person name="Barry K.W."/>
            <person name="Cichocki N."/>
            <person name="Veneault-Fourrey C."/>
            <person name="LaButti K."/>
            <person name="Lindquist E.A."/>
            <person name="Lipzen A."/>
            <person name="Lundell T."/>
            <person name="Morin E."/>
            <person name="Murat C."/>
            <person name="Sun H."/>
            <person name="Tunlid A."/>
            <person name="Henrissat B."/>
            <person name="Grigoriev I.V."/>
            <person name="Hibbett D.S."/>
            <person name="Martin F."/>
            <person name="Nordberg H.P."/>
            <person name="Cantor M.N."/>
            <person name="Hua S.X."/>
        </authorList>
    </citation>
    <scope>NUCLEOTIDE SEQUENCE [LARGE SCALE GENOMIC DNA]</scope>
    <source>
        <strain evidence="1 2">Zn</strain>
    </source>
</reference>